<dbReference type="InterPro" id="IPR015943">
    <property type="entry name" value="WD40/YVTN_repeat-like_dom_sf"/>
</dbReference>
<dbReference type="SMART" id="SM00564">
    <property type="entry name" value="PQQ"/>
    <property type="match status" value="2"/>
</dbReference>
<evidence type="ECO:0000259" key="2">
    <source>
        <dbReference type="Pfam" id="PF13360"/>
    </source>
</evidence>
<dbReference type="Proteomes" id="UP000029692">
    <property type="component" value="Unassembled WGS sequence"/>
</dbReference>
<keyword evidence="1" id="KW-0472">Membrane</keyword>
<protein>
    <recommendedName>
        <fullName evidence="2">Pyrrolo-quinoline quinone repeat domain-containing protein</fullName>
    </recommendedName>
</protein>
<feature type="transmembrane region" description="Helical" evidence="1">
    <location>
        <begin position="9"/>
        <end position="29"/>
    </location>
</feature>
<dbReference type="STRING" id="1480694.DC28_06895"/>
<dbReference type="EMBL" id="JNUP01000052">
    <property type="protein sequence ID" value="KGE72395.1"/>
    <property type="molecule type" value="Genomic_DNA"/>
</dbReference>
<dbReference type="AlphaFoldDB" id="A0A098QX24"/>
<dbReference type="InterPro" id="IPR002372">
    <property type="entry name" value="PQQ_rpt_dom"/>
</dbReference>
<name>A0A098QX24_9SPIO</name>
<reference evidence="3 4" key="1">
    <citation type="submission" date="2014-05" db="EMBL/GenBank/DDBJ databases">
        <title>De novo Genome Sequence of Spirocheata sp.</title>
        <authorList>
            <person name="Shivani Y."/>
            <person name="Subhash Y."/>
            <person name="Tushar L."/>
            <person name="Sasikala C."/>
            <person name="Ramana C.V."/>
        </authorList>
    </citation>
    <scope>NUCLEOTIDE SEQUENCE [LARGE SCALE GENOMIC DNA]</scope>
    <source>
        <strain evidence="3 4">JC230</strain>
    </source>
</reference>
<keyword evidence="4" id="KW-1185">Reference proteome</keyword>
<dbReference type="Gene3D" id="2.130.10.10">
    <property type="entry name" value="YVTN repeat-like/Quinoprotein amine dehydrogenase"/>
    <property type="match status" value="1"/>
</dbReference>
<keyword evidence="1" id="KW-1133">Transmembrane helix</keyword>
<comment type="caution">
    <text evidence="3">The sequence shown here is derived from an EMBL/GenBank/DDBJ whole genome shotgun (WGS) entry which is preliminary data.</text>
</comment>
<gene>
    <name evidence="3" type="ORF">DC28_06895</name>
</gene>
<feature type="domain" description="Pyrrolo-quinoline quinone repeat" evidence="2">
    <location>
        <begin position="310"/>
        <end position="405"/>
    </location>
</feature>
<accession>A0A098QX24</accession>
<evidence type="ECO:0000313" key="3">
    <source>
        <dbReference type="EMBL" id="KGE72395.1"/>
    </source>
</evidence>
<evidence type="ECO:0000313" key="4">
    <source>
        <dbReference type="Proteomes" id="UP000029692"/>
    </source>
</evidence>
<organism evidence="3 4">
    <name type="scientific">Spirochaeta lutea</name>
    <dbReference type="NCBI Taxonomy" id="1480694"/>
    <lineage>
        <taxon>Bacteria</taxon>
        <taxon>Pseudomonadati</taxon>
        <taxon>Spirochaetota</taxon>
        <taxon>Spirochaetia</taxon>
        <taxon>Spirochaetales</taxon>
        <taxon>Spirochaetaceae</taxon>
        <taxon>Spirochaeta</taxon>
    </lineage>
</organism>
<dbReference type="Pfam" id="PF13360">
    <property type="entry name" value="PQQ_2"/>
    <property type="match status" value="1"/>
</dbReference>
<keyword evidence="1" id="KW-0812">Transmembrane</keyword>
<dbReference type="SUPFAM" id="SSF50998">
    <property type="entry name" value="Quinoprotein alcohol dehydrogenase-like"/>
    <property type="match status" value="1"/>
</dbReference>
<dbReference type="InterPro" id="IPR018391">
    <property type="entry name" value="PQQ_b-propeller_rpt"/>
</dbReference>
<evidence type="ECO:0000256" key="1">
    <source>
        <dbReference type="SAM" id="Phobius"/>
    </source>
</evidence>
<dbReference type="PROSITE" id="PS51257">
    <property type="entry name" value="PROKAR_LIPOPROTEIN"/>
    <property type="match status" value="1"/>
</dbReference>
<dbReference type="InterPro" id="IPR011047">
    <property type="entry name" value="Quinoprotein_ADH-like_sf"/>
</dbReference>
<proteinExistence type="predicted"/>
<sequence length="425" mass="48450">MSLSRNKKLWYGLLIGFMLSSCLSCFIFFPDDPKEPVDPTDPDTIPQLTLNVAWQIDNAFPDLRFMSLQDTYLMIPHFKQGGLILADVRTGQELWRIENLFIPMSSAVMHNDTIYILGEFADSDTTYLILISEAGVYKGRMSIEAERMSARWLFLFGDYLFWTNNVLVKADLSKEFVLLEGSTDTYDPEYNLTFYVPKMPDPERPHFRAMGDTVLKLGEDIIFTYRDPYSSITWKEPTRVVRLNAHSLAEVWNYSTRKARLFYQLDLALYKNKILLNGGMGVELIDSENPIGKDPYWVFDDIDHNHMGYPIIVGDSIYTASYVRGAAVRAYSMEDGSLLWSLPNQSGADQNPQWYNGVLYVSQPQGVLAVDTATGSWIGRDDNHPGYSEQVNGTLVYENLFIHFTDQIPGTGGRVEALYMDVQPK</sequence>